<gene>
    <name evidence="1" type="ORF">G3M58_01965</name>
</gene>
<dbReference type="EMBL" id="JAAGMN010000195">
    <property type="protein sequence ID" value="NEE05198.1"/>
    <property type="molecule type" value="Genomic_DNA"/>
</dbReference>
<reference evidence="1" key="1">
    <citation type="submission" date="2020-01" db="EMBL/GenBank/DDBJ databases">
        <title>Insect and environment-associated Actinomycetes.</title>
        <authorList>
            <person name="Currrie C."/>
            <person name="Chevrette M."/>
            <person name="Carlson C."/>
            <person name="Stubbendieck R."/>
            <person name="Wendt-Pienkowski E."/>
        </authorList>
    </citation>
    <scope>NUCLEOTIDE SEQUENCE</scope>
    <source>
        <strain evidence="1">SID7499</strain>
    </source>
</reference>
<comment type="caution">
    <text evidence="1">The sequence shown here is derived from an EMBL/GenBank/DDBJ whole genome shotgun (WGS) entry which is preliminary data.</text>
</comment>
<dbReference type="AlphaFoldDB" id="A0A6G3WI78"/>
<protein>
    <submittedName>
        <fullName evidence="1">Alkyl hydroperoxide reductase</fullName>
    </submittedName>
</protein>
<sequence>KAGVDRETIQEAVKVASVIQAVGVTLDAEAVLAE</sequence>
<accession>A0A6G3WI78</accession>
<evidence type="ECO:0000313" key="1">
    <source>
        <dbReference type="EMBL" id="NEE05198.1"/>
    </source>
</evidence>
<proteinExistence type="predicted"/>
<organism evidence="1">
    <name type="scientific">Streptomyces sp. SID7499</name>
    <dbReference type="NCBI Taxonomy" id="2706086"/>
    <lineage>
        <taxon>Bacteria</taxon>
        <taxon>Bacillati</taxon>
        <taxon>Actinomycetota</taxon>
        <taxon>Actinomycetes</taxon>
        <taxon>Kitasatosporales</taxon>
        <taxon>Streptomycetaceae</taxon>
        <taxon>Streptomyces</taxon>
    </lineage>
</organism>
<feature type="non-terminal residue" evidence="1">
    <location>
        <position position="1"/>
    </location>
</feature>
<name>A0A6G3WI78_9ACTN</name>